<dbReference type="STRING" id="180332.GCA_000797495_02521"/>
<comment type="similarity">
    <text evidence="4 8">Belongs to the class-III pyridoxal-phosphate-dependent aminotransferase family. HemL subfamily.</text>
</comment>
<dbReference type="GO" id="GO:0030170">
    <property type="term" value="F:pyridoxal phosphate binding"/>
    <property type="evidence" value="ECO:0007669"/>
    <property type="project" value="InterPro"/>
</dbReference>
<dbReference type="InterPro" id="IPR015421">
    <property type="entry name" value="PyrdxlP-dep_Trfase_major"/>
</dbReference>
<dbReference type="AlphaFoldDB" id="A0A4U8Q0M7"/>
<dbReference type="EMBL" id="QGQD01000103">
    <property type="protein sequence ID" value="TLC98180.1"/>
    <property type="molecule type" value="Genomic_DNA"/>
</dbReference>
<dbReference type="GO" id="GO:0006782">
    <property type="term" value="P:protoporphyrinogen IX biosynthetic process"/>
    <property type="evidence" value="ECO:0007669"/>
    <property type="project" value="UniProtKB-UniRule"/>
</dbReference>
<evidence type="ECO:0000313" key="10">
    <source>
        <dbReference type="Proteomes" id="UP000306509"/>
    </source>
</evidence>
<comment type="subcellular location">
    <subcellularLocation>
        <location evidence="8">Cytoplasm</location>
    </subcellularLocation>
</comment>
<evidence type="ECO:0000256" key="5">
    <source>
        <dbReference type="ARBA" id="ARBA00022898"/>
    </source>
</evidence>
<accession>A0A4U8Q0M7</accession>
<dbReference type="Gene3D" id="3.90.1150.10">
    <property type="entry name" value="Aspartate Aminotransferase, domain 1"/>
    <property type="match status" value="1"/>
</dbReference>
<dbReference type="Proteomes" id="UP000306509">
    <property type="component" value="Unassembled WGS sequence"/>
</dbReference>
<comment type="cofactor">
    <cofactor evidence="2 8">
        <name>pyridoxal 5'-phosphate</name>
        <dbReference type="ChEBI" id="CHEBI:597326"/>
    </cofactor>
</comment>
<dbReference type="InterPro" id="IPR015424">
    <property type="entry name" value="PyrdxlP-dep_Trfase"/>
</dbReference>
<keyword evidence="6 8" id="KW-0413">Isomerase</keyword>
<comment type="pathway">
    <text evidence="3">Porphyrin-containing compound metabolism; protoporphyrin-IX biosynthesis; 5-aminolevulinate from L-glutamyl-tRNA(Glu): step 2/2.</text>
</comment>
<evidence type="ECO:0000256" key="8">
    <source>
        <dbReference type="HAMAP-Rule" id="MF_00375"/>
    </source>
</evidence>
<organism evidence="9 10">
    <name type="scientific">Robinsoniella peoriensis</name>
    <dbReference type="NCBI Taxonomy" id="180332"/>
    <lineage>
        <taxon>Bacteria</taxon>
        <taxon>Bacillati</taxon>
        <taxon>Bacillota</taxon>
        <taxon>Clostridia</taxon>
        <taxon>Lachnospirales</taxon>
        <taxon>Lachnospiraceae</taxon>
        <taxon>Robinsoniella</taxon>
    </lineage>
</organism>
<gene>
    <name evidence="8 9" type="primary">hemL</name>
    <name evidence="9" type="ORF">DSM106044_04997</name>
</gene>
<evidence type="ECO:0000313" key="9">
    <source>
        <dbReference type="EMBL" id="TLC98180.1"/>
    </source>
</evidence>
<dbReference type="CDD" id="cd00610">
    <property type="entry name" value="OAT_like"/>
    <property type="match status" value="1"/>
</dbReference>
<reference evidence="9 10" key="1">
    <citation type="journal article" date="2019" name="Anaerobe">
        <title>Detection of Robinsoniella peoriensis in multiple bone samples of a trauma patient.</title>
        <authorList>
            <person name="Schrottner P."/>
            <person name="Hartwich K."/>
            <person name="Bunk B."/>
            <person name="Schober I."/>
            <person name="Helbig S."/>
            <person name="Rudolph W.W."/>
            <person name="Gunzer F."/>
        </authorList>
    </citation>
    <scope>NUCLEOTIDE SEQUENCE [LARGE SCALE GENOMIC DNA]</scope>
    <source>
        <strain evidence="9 10">DSM 106044</strain>
    </source>
</reference>
<dbReference type="HAMAP" id="MF_00375">
    <property type="entry name" value="HemL_aminotrans_3"/>
    <property type="match status" value="1"/>
</dbReference>
<dbReference type="PANTHER" id="PTHR43713:SF3">
    <property type="entry name" value="GLUTAMATE-1-SEMIALDEHYDE 2,1-AMINOMUTASE 1, CHLOROPLASTIC-RELATED"/>
    <property type="match status" value="1"/>
</dbReference>
<dbReference type="NCBIfam" id="TIGR00713">
    <property type="entry name" value="hemL"/>
    <property type="match status" value="1"/>
</dbReference>
<evidence type="ECO:0000256" key="4">
    <source>
        <dbReference type="ARBA" id="ARBA00008981"/>
    </source>
</evidence>
<dbReference type="InterPro" id="IPR049704">
    <property type="entry name" value="Aminotrans_3_PPA_site"/>
</dbReference>
<evidence type="ECO:0000256" key="7">
    <source>
        <dbReference type="ARBA" id="ARBA00023244"/>
    </source>
</evidence>
<dbReference type="EC" id="5.4.3.8" evidence="8"/>
<evidence type="ECO:0000256" key="6">
    <source>
        <dbReference type="ARBA" id="ARBA00023235"/>
    </source>
</evidence>
<dbReference type="SUPFAM" id="SSF53383">
    <property type="entry name" value="PLP-dependent transferases"/>
    <property type="match status" value="1"/>
</dbReference>
<name>A0A4U8Q0M7_9FIRM</name>
<keyword evidence="10" id="KW-1185">Reference proteome</keyword>
<keyword evidence="8" id="KW-0963">Cytoplasm</keyword>
<sequence>MTKSESLFNEAVNFIPGGVNSPVRAFGSIGEAPRFIERADGAYMTDVDGNKYLDYVCSWGPMILGHNHPEILKSVLDACKDGLSFGAATRKEVEMAELICEIVPSIEMVRMVNSGTEAVMSAVRTARGYTGRNKIVKFMGCYHGHSDAMLVKAGSGVMTSGVPDSAGVPAGCTEDTLSAIYNDLESVNALFQEMGKDIAAIIVEPVGANMGVVPPSEGFLKGLRELCDKYGSLLIFDEVITGFRLALDGAQGFFGVKPDLTTFGKIIGAGMPVGAYGGRKEIMEMVSPVGAVYQAGTLSGNPVAMAAGLAQLHILKDHPEIYTNLNAMGDWFYAEIDNILKETNANCTINHVGSLGCVFFTENPVDNYASAKTSDTAEFARYCKYMMGHGIYLAPSQFEAMFLSAAHTKPELEQTLEIIKAYFAG</sequence>
<dbReference type="PANTHER" id="PTHR43713">
    <property type="entry name" value="GLUTAMATE-1-SEMIALDEHYDE 2,1-AMINOMUTASE"/>
    <property type="match status" value="1"/>
</dbReference>
<keyword evidence="7 8" id="KW-0627">Porphyrin biosynthesis</keyword>
<dbReference type="GO" id="GO:0005737">
    <property type="term" value="C:cytoplasm"/>
    <property type="evidence" value="ECO:0007669"/>
    <property type="project" value="UniProtKB-SubCell"/>
</dbReference>
<evidence type="ECO:0000256" key="2">
    <source>
        <dbReference type="ARBA" id="ARBA00001933"/>
    </source>
</evidence>
<dbReference type="Pfam" id="PF00202">
    <property type="entry name" value="Aminotran_3"/>
    <property type="match status" value="1"/>
</dbReference>
<dbReference type="PROSITE" id="PS00600">
    <property type="entry name" value="AA_TRANSFER_CLASS_3"/>
    <property type="match status" value="1"/>
</dbReference>
<dbReference type="Gene3D" id="3.40.640.10">
    <property type="entry name" value="Type I PLP-dependent aspartate aminotransferase-like (Major domain)"/>
    <property type="match status" value="1"/>
</dbReference>
<comment type="catalytic activity">
    <reaction evidence="1 8">
        <text>(S)-4-amino-5-oxopentanoate = 5-aminolevulinate</text>
        <dbReference type="Rhea" id="RHEA:14265"/>
        <dbReference type="ChEBI" id="CHEBI:57501"/>
        <dbReference type="ChEBI" id="CHEBI:356416"/>
        <dbReference type="EC" id="5.4.3.8"/>
    </reaction>
</comment>
<dbReference type="RefSeq" id="WP_047832950.1">
    <property type="nucleotide sequence ID" value="NZ_JBHTNY010000047.1"/>
</dbReference>
<comment type="subunit">
    <text evidence="8">Homodimer.</text>
</comment>
<dbReference type="GO" id="GO:0008483">
    <property type="term" value="F:transaminase activity"/>
    <property type="evidence" value="ECO:0007669"/>
    <property type="project" value="InterPro"/>
</dbReference>
<dbReference type="FunFam" id="3.40.640.10:FF:000021">
    <property type="entry name" value="Glutamate-1-semialdehyde 2,1-aminomutase"/>
    <property type="match status" value="1"/>
</dbReference>
<feature type="modified residue" description="N6-(pyridoxal phosphate)lysine" evidence="8">
    <location>
        <position position="265"/>
    </location>
</feature>
<comment type="caution">
    <text evidence="9">The sequence shown here is derived from an EMBL/GenBank/DDBJ whole genome shotgun (WGS) entry which is preliminary data.</text>
</comment>
<protein>
    <recommendedName>
        <fullName evidence="8">Glutamate-1-semialdehyde 2,1-aminomutase</fullName>
        <shortName evidence="8">GSA</shortName>
        <ecNumber evidence="8">5.4.3.8</ecNumber>
    </recommendedName>
    <alternativeName>
        <fullName evidence="8">Glutamate-1-semialdehyde aminotransferase</fullName>
        <shortName evidence="8">GSA-AT</shortName>
    </alternativeName>
</protein>
<keyword evidence="5 8" id="KW-0663">Pyridoxal phosphate</keyword>
<proteinExistence type="inferred from homology"/>
<dbReference type="UniPathway" id="UPA00251">
    <property type="reaction ID" value="UER00317"/>
</dbReference>
<evidence type="ECO:0000256" key="1">
    <source>
        <dbReference type="ARBA" id="ARBA00001579"/>
    </source>
</evidence>
<dbReference type="InterPro" id="IPR004639">
    <property type="entry name" value="4pyrrol_synth_GluAld_NH2Trfase"/>
</dbReference>
<dbReference type="NCBIfam" id="NF000818">
    <property type="entry name" value="PRK00062.1"/>
    <property type="match status" value="1"/>
</dbReference>
<dbReference type="GO" id="GO:0042286">
    <property type="term" value="F:glutamate-1-semialdehyde 2,1-aminomutase activity"/>
    <property type="evidence" value="ECO:0007669"/>
    <property type="project" value="UniProtKB-UniRule"/>
</dbReference>
<dbReference type="InterPro" id="IPR005814">
    <property type="entry name" value="Aminotrans_3"/>
</dbReference>
<dbReference type="InterPro" id="IPR015422">
    <property type="entry name" value="PyrdxlP-dep_Trfase_small"/>
</dbReference>
<evidence type="ECO:0000256" key="3">
    <source>
        <dbReference type="ARBA" id="ARBA00004819"/>
    </source>
</evidence>